<feature type="transmembrane region" description="Helical" evidence="7">
    <location>
        <begin position="195"/>
        <end position="214"/>
    </location>
</feature>
<evidence type="ECO:0000313" key="9">
    <source>
        <dbReference type="Proteomes" id="UP000777438"/>
    </source>
</evidence>
<evidence type="ECO:0000256" key="4">
    <source>
        <dbReference type="ARBA" id="ARBA00022989"/>
    </source>
</evidence>
<dbReference type="InterPro" id="IPR004840">
    <property type="entry name" value="Amino_acid_permease_CS"/>
</dbReference>
<dbReference type="GO" id="GO:0016020">
    <property type="term" value="C:membrane"/>
    <property type="evidence" value="ECO:0007669"/>
    <property type="project" value="UniProtKB-SubCell"/>
</dbReference>
<proteinExistence type="predicted"/>
<evidence type="ECO:0000256" key="7">
    <source>
        <dbReference type="SAM" id="Phobius"/>
    </source>
</evidence>
<feature type="transmembrane region" description="Helical" evidence="7">
    <location>
        <begin position="480"/>
        <end position="498"/>
    </location>
</feature>
<dbReference type="Pfam" id="PF13520">
    <property type="entry name" value="AA_permease_2"/>
    <property type="match status" value="1"/>
</dbReference>
<dbReference type="PROSITE" id="PS00218">
    <property type="entry name" value="AMINO_ACID_PERMEASE_1"/>
    <property type="match status" value="1"/>
</dbReference>
<feature type="transmembrane region" description="Helical" evidence="7">
    <location>
        <begin position="325"/>
        <end position="349"/>
    </location>
</feature>
<dbReference type="PIRSF" id="PIRSF006060">
    <property type="entry name" value="AA_transporter"/>
    <property type="match status" value="1"/>
</dbReference>
<keyword evidence="5 7" id="KW-0472">Membrane</keyword>
<dbReference type="PANTHER" id="PTHR45649:SF22">
    <property type="entry name" value="TRANSPORTER, PUTATIVE (EUROFUNG)-RELATED"/>
    <property type="match status" value="1"/>
</dbReference>
<name>A0A9P8W3F4_9HYPO</name>
<comment type="caution">
    <text evidence="8">The sequence shown here is derived from an EMBL/GenBank/DDBJ whole genome shotgun (WGS) entry which is preliminary data.</text>
</comment>
<protein>
    <submittedName>
        <fullName evidence="8">Amino acid/polyamine transporter I</fullName>
    </submittedName>
</protein>
<keyword evidence="2" id="KW-0813">Transport</keyword>
<comment type="subcellular location">
    <subcellularLocation>
        <location evidence="1">Membrane</location>
        <topology evidence="1">Multi-pass membrane protein</topology>
    </subcellularLocation>
</comment>
<evidence type="ECO:0000256" key="2">
    <source>
        <dbReference type="ARBA" id="ARBA00022448"/>
    </source>
</evidence>
<reference evidence="8 9" key="1">
    <citation type="journal article" date="2021" name="Nat. Commun.">
        <title>Genetic determinants of endophytism in the Arabidopsis root mycobiome.</title>
        <authorList>
            <person name="Mesny F."/>
            <person name="Miyauchi S."/>
            <person name="Thiergart T."/>
            <person name="Pickel B."/>
            <person name="Atanasova L."/>
            <person name="Karlsson M."/>
            <person name="Huettel B."/>
            <person name="Barry K.W."/>
            <person name="Haridas S."/>
            <person name="Chen C."/>
            <person name="Bauer D."/>
            <person name="Andreopoulos W."/>
            <person name="Pangilinan J."/>
            <person name="LaButti K."/>
            <person name="Riley R."/>
            <person name="Lipzen A."/>
            <person name="Clum A."/>
            <person name="Drula E."/>
            <person name="Henrissat B."/>
            <person name="Kohler A."/>
            <person name="Grigoriev I.V."/>
            <person name="Martin F.M."/>
            <person name="Hacquard S."/>
        </authorList>
    </citation>
    <scope>NUCLEOTIDE SEQUENCE [LARGE SCALE GENOMIC DNA]</scope>
    <source>
        <strain evidence="8 9">MPI-CAGE-CH-0241</strain>
    </source>
</reference>
<feature type="transmembrane region" description="Helical" evidence="7">
    <location>
        <begin position="384"/>
        <end position="402"/>
    </location>
</feature>
<feature type="transmembrane region" description="Helical" evidence="7">
    <location>
        <begin position="116"/>
        <end position="141"/>
    </location>
</feature>
<gene>
    <name evidence="8" type="ORF">B0T10DRAFT_562033</name>
</gene>
<keyword evidence="3 7" id="KW-0812">Transmembrane</keyword>
<sequence length="545" mass="60108">MTTSIELHPHSGAHSVLDPKDVSDNVPHQTLSRKFNIWSILALGFCVLGTWSVFAQDLATGLTNGGPISIIWGLFLVSFCNVCVAVSLGELCSSMPATLGQAFWVYRLWNTPTGRFVSYLCAWINTFGWWALTASAIAFMNNFLLGMKIMFDNDWLGATEGWVQFLLYLGITLVFTLFNLVACRKDKVLPLFNDFVGLGFFALFFVISVTLLVYTGTKSGLQFQPASFVFGKWINETGWSDGVTWFLGLVQAAYGLTAFDAIIHMTEEIPDPRRNVPKAMYLCVICSAVTGLLFMVVCLFCIQDIDGIINTPTGLPFMQLLQDTVGLKGGAVLLGLFIFNGLGQGVSVLTTASRLTWGFACDGGLPYSPYFSYIDPVWHVPARALWLQGFIIALIGVLYLFSNTVLEAILSVSTIALTISYSIPILTLLVVGRDQLPPGEFTLGKYGRVVNIISLIYCSITTVFFFMPYTPNPTPADMNYAIAIFGVMLIIAIGFWFIRGRKTYLMDENLNQVIMARQLETSETQKGFDMNSLGDKKREAAGAEV</sequence>
<dbReference type="GO" id="GO:0022857">
    <property type="term" value="F:transmembrane transporter activity"/>
    <property type="evidence" value="ECO:0007669"/>
    <property type="project" value="InterPro"/>
</dbReference>
<evidence type="ECO:0000256" key="6">
    <source>
        <dbReference type="SAM" id="MobiDB-lite"/>
    </source>
</evidence>
<feature type="region of interest" description="Disordered" evidence="6">
    <location>
        <begin position="1"/>
        <end position="21"/>
    </location>
</feature>
<feature type="transmembrane region" description="Helical" evidence="7">
    <location>
        <begin position="279"/>
        <end position="305"/>
    </location>
</feature>
<dbReference type="EMBL" id="JAGPYM010000012">
    <property type="protein sequence ID" value="KAH6888457.1"/>
    <property type="molecule type" value="Genomic_DNA"/>
</dbReference>
<dbReference type="OrthoDB" id="2417308at2759"/>
<dbReference type="PANTHER" id="PTHR45649">
    <property type="entry name" value="AMINO-ACID PERMEASE BAT1"/>
    <property type="match status" value="1"/>
</dbReference>
<dbReference type="Proteomes" id="UP000777438">
    <property type="component" value="Unassembled WGS sequence"/>
</dbReference>
<feature type="transmembrane region" description="Helical" evidence="7">
    <location>
        <begin position="161"/>
        <end position="183"/>
    </location>
</feature>
<organism evidence="8 9">
    <name type="scientific">Thelonectria olida</name>
    <dbReference type="NCBI Taxonomy" id="1576542"/>
    <lineage>
        <taxon>Eukaryota</taxon>
        <taxon>Fungi</taxon>
        <taxon>Dikarya</taxon>
        <taxon>Ascomycota</taxon>
        <taxon>Pezizomycotina</taxon>
        <taxon>Sordariomycetes</taxon>
        <taxon>Hypocreomycetidae</taxon>
        <taxon>Hypocreales</taxon>
        <taxon>Nectriaceae</taxon>
        <taxon>Thelonectria</taxon>
    </lineage>
</organism>
<feature type="transmembrane region" description="Helical" evidence="7">
    <location>
        <begin position="243"/>
        <end position="263"/>
    </location>
</feature>
<evidence type="ECO:0000256" key="1">
    <source>
        <dbReference type="ARBA" id="ARBA00004141"/>
    </source>
</evidence>
<feature type="transmembrane region" description="Helical" evidence="7">
    <location>
        <begin position="35"/>
        <end position="54"/>
    </location>
</feature>
<keyword evidence="4 7" id="KW-1133">Transmembrane helix</keyword>
<accession>A0A9P8W3F4</accession>
<evidence type="ECO:0000256" key="3">
    <source>
        <dbReference type="ARBA" id="ARBA00022692"/>
    </source>
</evidence>
<dbReference type="Gene3D" id="1.20.1740.10">
    <property type="entry name" value="Amino acid/polyamine transporter I"/>
    <property type="match status" value="1"/>
</dbReference>
<evidence type="ECO:0000313" key="8">
    <source>
        <dbReference type="EMBL" id="KAH6888457.1"/>
    </source>
</evidence>
<dbReference type="GO" id="GO:0006865">
    <property type="term" value="P:amino acid transport"/>
    <property type="evidence" value="ECO:0007669"/>
    <property type="project" value="InterPro"/>
</dbReference>
<dbReference type="InterPro" id="IPR002293">
    <property type="entry name" value="AA/rel_permease1"/>
</dbReference>
<evidence type="ECO:0000256" key="5">
    <source>
        <dbReference type="ARBA" id="ARBA00023136"/>
    </source>
</evidence>
<feature type="transmembrane region" description="Helical" evidence="7">
    <location>
        <begin position="66"/>
        <end position="88"/>
    </location>
</feature>
<dbReference type="AlphaFoldDB" id="A0A9P8W3F4"/>
<feature type="transmembrane region" description="Helical" evidence="7">
    <location>
        <begin position="408"/>
        <end position="429"/>
    </location>
</feature>
<keyword evidence="9" id="KW-1185">Reference proteome</keyword>
<feature type="transmembrane region" description="Helical" evidence="7">
    <location>
        <begin position="449"/>
        <end position="468"/>
    </location>
</feature>